<comment type="caution">
    <text evidence="2">The sequence shown here is derived from an EMBL/GenBank/DDBJ whole genome shotgun (WGS) entry which is preliminary data.</text>
</comment>
<dbReference type="InterPro" id="IPR038987">
    <property type="entry name" value="MoeA-like"/>
</dbReference>
<dbReference type="Gene3D" id="3.40.980.10">
    <property type="entry name" value="MoaB/Mog-like domain"/>
    <property type="match status" value="1"/>
</dbReference>
<keyword evidence="2" id="KW-0808">Transferase</keyword>
<dbReference type="NCBIfam" id="TIGR00177">
    <property type="entry name" value="molyb_syn"/>
    <property type="match status" value="1"/>
</dbReference>
<dbReference type="GO" id="GO:0006777">
    <property type="term" value="P:Mo-molybdopterin cofactor biosynthetic process"/>
    <property type="evidence" value="ECO:0007669"/>
    <property type="project" value="TreeGrafter"/>
</dbReference>
<dbReference type="Pfam" id="PF00994">
    <property type="entry name" value="MoCF_biosynth"/>
    <property type="match status" value="1"/>
</dbReference>
<proteinExistence type="predicted"/>
<protein>
    <submittedName>
        <fullName evidence="2">Molybdopterin molybdotransferase MoeA</fullName>
    </submittedName>
</protein>
<dbReference type="Gene3D" id="2.170.190.11">
    <property type="entry name" value="Molybdopterin biosynthesis moea protein, domain 3"/>
    <property type="match status" value="1"/>
</dbReference>
<reference evidence="2" key="1">
    <citation type="journal article" date="2020" name="bioRxiv">
        <title>A rank-normalized archaeal taxonomy based on genome phylogeny resolves widespread incomplete and uneven classifications.</title>
        <authorList>
            <person name="Rinke C."/>
            <person name="Chuvochina M."/>
            <person name="Mussig A.J."/>
            <person name="Chaumeil P.-A."/>
            <person name="Waite D.W."/>
            <person name="Whitman W.B."/>
            <person name="Parks D.H."/>
            <person name="Hugenholtz P."/>
        </authorList>
    </citation>
    <scope>NUCLEOTIDE SEQUENCE</scope>
    <source>
        <strain evidence="2">UBA12518</strain>
    </source>
</reference>
<dbReference type="AlphaFoldDB" id="A0A832RUC5"/>
<dbReference type="InterPro" id="IPR036425">
    <property type="entry name" value="MoaB/Mog-like_dom_sf"/>
</dbReference>
<dbReference type="Gene3D" id="3.90.105.10">
    <property type="entry name" value="Molybdopterin biosynthesis moea protein, domain 2"/>
    <property type="match status" value="1"/>
</dbReference>
<dbReference type="Pfam" id="PF03453">
    <property type="entry name" value="MoeA_N"/>
    <property type="match status" value="1"/>
</dbReference>
<dbReference type="SMART" id="SM00852">
    <property type="entry name" value="MoCF_biosynth"/>
    <property type="match status" value="1"/>
</dbReference>
<dbReference type="RefSeq" id="WP_042685268.1">
    <property type="nucleotide sequence ID" value="NZ_DUIH01000009.1"/>
</dbReference>
<dbReference type="InterPro" id="IPR036135">
    <property type="entry name" value="MoeA_linker/N_sf"/>
</dbReference>
<dbReference type="InterPro" id="IPR005110">
    <property type="entry name" value="MoeA_linker/N"/>
</dbReference>
<dbReference type="PANTHER" id="PTHR10192">
    <property type="entry name" value="MOLYBDOPTERIN BIOSYNTHESIS PROTEIN"/>
    <property type="match status" value="1"/>
</dbReference>
<evidence type="ECO:0000313" key="3">
    <source>
        <dbReference type="Proteomes" id="UP000600363"/>
    </source>
</evidence>
<feature type="domain" description="MoaB/Mog" evidence="1">
    <location>
        <begin position="179"/>
        <end position="306"/>
    </location>
</feature>
<evidence type="ECO:0000259" key="1">
    <source>
        <dbReference type="SMART" id="SM00852"/>
    </source>
</evidence>
<sequence length="385" mass="40859">MAARKRERVSLSEATELMKREGVALRQRLGSERLAVWQAHLRVLASDVCLERDLPPWDIATMDGFALSSSSDYPLKICGNVYAGDACPPPLKNGEAVRIATGAPLPCGADAILKMEDAIVRGTEVRGPPVHKGSYVLAKGSDLKKGMVLKAGVVLDWRAMALAAACTPFVEVVKAPKVGVLSSGDEIRRGAVPDTNASMVCGLLRGLGAQALHLGVLPDEPRTCQTMLESVSDEVDVLVTIGGASVGERDYVWRVLERTVFRGVGVRPGKPLTLGYVHDTPLVCLPGKPIGAYTAMRLVVSHLFCTPSTTTCTASMGCSVDIPSDGFQYVLYGHLSNGIFTPIGVVGKKYSVSVVSAMLSGMMCDGYVLLDEPVDAGDNVEVSLM</sequence>
<dbReference type="SUPFAM" id="SSF63882">
    <property type="entry name" value="MoeA N-terminal region -like"/>
    <property type="match status" value="1"/>
</dbReference>
<dbReference type="SUPFAM" id="SSF53218">
    <property type="entry name" value="Molybdenum cofactor biosynthesis proteins"/>
    <property type="match status" value="1"/>
</dbReference>
<dbReference type="PANTHER" id="PTHR10192:SF5">
    <property type="entry name" value="GEPHYRIN"/>
    <property type="match status" value="1"/>
</dbReference>
<dbReference type="InterPro" id="IPR001453">
    <property type="entry name" value="MoaB/Mog_dom"/>
</dbReference>
<name>A0A832RUC5_9EURY</name>
<dbReference type="GO" id="GO:0061599">
    <property type="term" value="F:molybdopterin molybdotransferase activity"/>
    <property type="evidence" value="ECO:0007669"/>
    <property type="project" value="TreeGrafter"/>
</dbReference>
<evidence type="ECO:0000313" key="2">
    <source>
        <dbReference type="EMBL" id="HIH69457.1"/>
    </source>
</evidence>
<dbReference type="Proteomes" id="UP000600363">
    <property type="component" value="Unassembled WGS sequence"/>
</dbReference>
<dbReference type="EMBL" id="DUIH01000009">
    <property type="protein sequence ID" value="HIH69457.1"/>
    <property type="molecule type" value="Genomic_DNA"/>
</dbReference>
<organism evidence="2 3">
    <name type="scientific">Methermicoccus shengliensis</name>
    <dbReference type="NCBI Taxonomy" id="660064"/>
    <lineage>
        <taxon>Archaea</taxon>
        <taxon>Methanobacteriati</taxon>
        <taxon>Methanobacteriota</taxon>
        <taxon>Stenosarchaea group</taxon>
        <taxon>Methanomicrobia</taxon>
        <taxon>Methanosarcinales</taxon>
        <taxon>Methermicoccaceae</taxon>
        <taxon>Methermicoccus</taxon>
    </lineage>
</organism>
<accession>A0A832RUC5</accession>
<dbReference type="CDD" id="cd00887">
    <property type="entry name" value="MoeA"/>
    <property type="match status" value="1"/>
</dbReference>
<dbReference type="GO" id="GO:0005829">
    <property type="term" value="C:cytosol"/>
    <property type="evidence" value="ECO:0007669"/>
    <property type="project" value="TreeGrafter"/>
</dbReference>
<gene>
    <name evidence="2" type="ORF">HA299_02370</name>
</gene>